<evidence type="ECO:0000256" key="1">
    <source>
        <dbReference type="SAM" id="MobiDB-lite"/>
    </source>
</evidence>
<feature type="region of interest" description="Disordered" evidence="1">
    <location>
        <begin position="219"/>
        <end position="245"/>
    </location>
</feature>
<name>A0A239BQV3_9ACTN</name>
<dbReference type="Proteomes" id="UP000198415">
    <property type="component" value="Unassembled WGS sequence"/>
</dbReference>
<proteinExistence type="predicted"/>
<dbReference type="EMBL" id="FZNR01000010">
    <property type="protein sequence ID" value="SNS09781.1"/>
    <property type="molecule type" value="Genomic_DNA"/>
</dbReference>
<organism evidence="2 3">
    <name type="scientific">Actinoplanes regularis</name>
    <dbReference type="NCBI Taxonomy" id="52697"/>
    <lineage>
        <taxon>Bacteria</taxon>
        <taxon>Bacillati</taxon>
        <taxon>Actinomycetota</taxon>
        <taxon>Actinomycetes</taxon>
        <taxon>Micromonosporales</taxon>
        <taxon>Micromonosporaceae</taxon>
        <taxon>Actinoplanes</taxon>
    </lineage>
</organism>
<dbReference type="AlphaFoldDB" id="A0A239BQV3"/>
<protein>
    <submittedName>
        <fullName evidence="2">Uncharacterized protein</fullName>
    </submittedName>
</protein>
<gene>
    <name evidence="2" type="ORF">SAMN06264365_11051</name>
</gene>
<evidence type="ECO:0000313" key="2">
    <source>
        <dbReference type="EMBL" id="SNS09781.1"/>
    </source>
</evidence>
<accession>A0A239BQV3</accession>
<evidence type="ECO:0000313" key="3">
    <source>
        <dbReference type="Proteomes" id="UP000198415"/>
    </source>
</evidence>
<reference evidence="2 3" key="1">
    <citation type="submission" date="2017-06" db="EMBL/GenBank/DDBJ databases">
        <authorList>
            <person name="Kim H.J."/>
            <person name="Triplett B.A."/>
        </authorList>
    </citation>
    <scope>NUCLEOTIDE SEQUENCE [LARGE SCALE GENOMIC DNA]</scope>
    <source>
        <strain evidence="2 3">DSM 43151</strain>
    </source>
</reference>
<keyword evidence="3" id="KW-1185">Reference proteome</keyword>
<sequence length="245" mass="25807">MVRGCSVSRGSGRGMSRRWRRCWGCAGWSGSGSTGPRRGRPSPSGAVALVVYRTDLAPTLGPGCVELAEEYRVDFWLAPGDGGPGMMLADLLGHWFGPALRWVELRGIVRAALPDRVAAARRLLLLAPFLGDAAAGDEAVDWLARALGLVSGRDQRSAEVRAAERGLGERRVLLQAQSGPGVPVASCGRGSGAGCGFSLPCCGDPRSFESESWPRLGTSLGPITRSPGPWSRAVFGPTAVDRQRA</sequence>